<organism evidence="1 2">
    <name type="scientific">Cichorium intybus</name>
    <name type="common">Chicory</name>
    <dbReference type="NCBI Taxonomy" id="13427"/>
    <lineage>
        <taxon>Eukaryota</taxon>
        <taxon>Viridiplantae</taxon>
        <taxon>Streptophyta</taxon>
        <taxon>Embryophyta</taxon>
        <taxon>Tracheophyta</taxon>
        <taxon>Spermatophyta</taxon>
        <taxon>Magnoliopsida</taxon>
        <taxon>eudicotyledons</taxon>
        <taxon>Gunneridae</taxon>
        <taxon>Pentapetalae</taxon>
        <taxon>asterids</taxon>
        <taxon>campanulids</taxon>
        <taxon>Asterales</taxon>
        <taxon>Asteraceae</taxon>
        <taxon>Cichorioideae</taxon>
        <taxon>Cichorieae</taxon>
        <taxon>Cichoriinae</taxon>
        <taxon>Cichorium</taxon>
    </lineage>
</organism>
<evidence type="ECO:0000313" key="2">
    <source>
        <dbReference type="Proteomes" id="UP001055811"/>
    </source>
</evidence>
<protein>
    <submittedName>
        <fullName evidence="1">Uncharacterized protein</fullName>
    </submittedName>
</protein>
<proteinExistence type="predicted"/>
<reference evidence="2" key="1">
    <citation type="journal article" date="2022" name="Mol. Ecol. Resour.">
        <title>The genomes of chicory, endive, great burdock and yacon provide insights into Asteraceae palaeo-polyploidization history and plant inulin production.</title>
        <authorList>
            <person name="Fan W."/>
            <person name="Wang S."/>
            <person name="Wang H."/>
            <person name="Wang A."/>
            <person name="Jiang F."/>
            <person name="Liu H."/>
            <person name="Zhao H."/>
            <person name="Xu D."/>
            <person name="Zhang Y."/>
        </authorList>
    </citation>
    <scope>NUCLEOTIDE SEQUENCE [LARGE SCALE GENOMIC DNA]</scope>
    <source>
        <strain evidence="2">cv. Punajuju</strain>
    </source>
</reference>
<name>A0ACB9AHF7_CICIN</name>
<reference evidence="1 2" key="2">
    <citation type="journal article" date="2022" name="Mol. Ecol. Resour.">
        <title>The genomes of chicory, endive, great burdock and yacon provide insights into Asteraceae paleo-polyploidization history and plant inulin production.</title>
        <authorList>
            <person name="Fan W."/>
            <person name="Wang S."/>
            <person name="Wang H."/>
            <person name="Wang A."/>
            <person name="Jiang F."/>
            <person name="Liu H."/>
            <person name="Zhao H."/>
            <person name="Xu D."/>
            <person name="Zhang Y."/>
        </authorList>
    </citation>
    <scope>NUCLEOTIDE SEQUENCE [LARGE SCALE GENOMIC DNA]</scope>
    <source>
        <strain evidence="2">cv. Punajuju</strain>
        <tissue evidence="1">Leaves</tissue>
    </source>
</reference>
<keyword evidence="2" id="KW-1185">Reference proteome</keyword>
<accession>A0ACB9AHF7</accession>
<dbReference type="EMBL" id="CM042015">
    <property type="protein sequence ID" value="KAI3709044.1"/>
    <property type="molecule type" value="Genomic_DNA"/>
</dbReference>
<sequence>MTHDRFFSLPRSNSCTSTTAIVPSNDVSSTSFIVDPPSVPDKPLVGKTSPVGYGCCIPKTRLYLFFIFLLLTRIKIRAQIHRPLERKKILGKVGAWKHQMTQFWSSSAKDDAVLELFGVLLVSIGT</sequence>
<dbReference type="Proteomes" id="UP001055811">
    <property type="component" value="Linkage Group LG07"/>
</dbReference>
<gene>
    <name evidence="1" type="ORF">L2E82_38755</name>
</gene>
<comment type="caution">
    <text evidence="1">The sequence shown here is derived from an EMBL/GenBank/DDBJ whole genome shotgun (WGS) entry which is preliminary data.</text>
</comment>
<evidence type="ECO:0000313" key="1">
    <source>
        <dbReference type="EMBL" id="KAI3709044.1"/>
    </source>
</evidence>